<dbReference type="Gene3D" id="2.10.110.20">
    <property type="match status" value="1"/>
</dbReference>
<reference evidence="14 15" key="1">
    <citation type="journal article" date="2008" name="Nature">
        <title>The Trichoplax genome and the nature of placozoans.</title>
        <authorList>
            <person name="Srivastava M."/>
            <person name="Begovic E."/>
            <person name="Chapman J."/>
            <person name="Putnam N.H."/>
            <person name="Hellsten U."/>
            <person name="Kawashima T."/>
            <person name="Kuo A."/>
            <person name="Mitros T."/>
            <person name="Salamov A."/>
            <person name="Carpenter M.L."/>
            <person name="Signorovitch A.Y."/>
            <person name="Moreno M.A."/>
            <person name="Kamm K."/>
            <person name="Grimwood J."/>
            <person name="Schmutz J."/>
            <person name="Shapiro H."/>
            <person name="Grigoriev I.V."/>
            <person name="Buss L.W."/>
            <person name="Schierwater B."/>
            <person name="Dellaporta S.L."/>
            <person name="Rokhsar D.S."/>
        </authorList>
    </citation>
    <scope>NUCLEOTIDE SEQUENCE [LARGE SCALE GENOMIC DNA]</scope>
    <source>
        <strain evidence="14 15">Grell-BS-1999</strain>
    </source>
</reference>
<dbReference type="GO" id="GO:0005634">
    <property type="term" value="C:nucleus"/>
    <property type="evidence" value="ECO:0007669"/>
    <property type="project" value="UniProtKB-SubCell"/>
</dbReference>
<organism evidence="14 15">
    <name type="scientific">Trichoplax adhaerens</name>
    <name type="common">Trichoplax reptans</name>
    <dbReference type="NCBI Taxonomy" id="10228"/>
    <lineage>
        <taxon>Eukaryota</taxon>
        <taxon>Metazoa</taxon>
        <taxon>Placozoa</taxon>
        <taxon>Uniplacotomia</taxon>
        <taxon>Trichoplacea</taxon>
        <taxon>Trichoplacidae</taxon>
        <taxon>Trichoplax</taxon>
    </lineage>
</organism>
<evidence type="ECO:0000256" key="8">
    <source>
        <dbReference type="ARBA" id="ARBA00023002"/>
    </source>
</evidence>
<dbReference type="GO" id="GO:0046872">
    <property type="term" value="F:metal ion binding"/>
    <property type="evidence" value="ECO:0007669"/>
    <property type="project" value="UniProtKB-KW"/>
</dbReference>
<keyword evidence="3" id="KW-0597">Phosphoprotein</keyword>
<keyword evidence="7" id="KW-0223">Dioxygenase</keyword>
<dbReference type="Pfam" id="PF21322">
    <property type="entry name" value="KDM6_C-hel"/>
    <property type="match status" value="1"/>
</dbReference>
<keyword evidence="6" id="KW-0156">Chromatin regulator</keyword>
<dbReference type="AlphaFoldDB" id="B3RUC5"/>
<dbReference type="RefSeq" id="XP_002111819.1">
    <property type="nucleotide sequence ID" value="XM_002111783.1"/>
</dbReference>
<dbReference type="HOGENOM" id="CLU_003187_2_0_1"/>
<evidence type="ECO:0000259" key="13">
    <source>
        <dbReference type="PROSITE" id="PS51184"/>
    </source>
</evidence>
<comment type="similarity">
    <text evidence="11">Belongs to the UTX family.</text>
</comment>
<dbReference type="Gene3D" id="1.20.58.1370">
    <property type="match status" value="1"/>
</dbReference>
<evidence type="ECO:0000256" key="6">
    <source>
        <dbReference type="ARBA" id="ARBA00022853"/>
    </source>
</evidence>
<comment type="cofactor">
    <cofactor evidence="1">
        <name>Fe(2+)</name>
        <dbReference type="ChEBI" id="CHEBI:29033"/>
    </cofactor>
</comment>
<keyword evidence="8" id="KW-0560">Oxidoreductase</keyword>
<dbReference type="OMA" id="SCNNIAW"/>
<dbReference type="SMART" id="SM00558">
    <property type="entry name" value="JmjC"/>
    <property type="match status" value="1"/>
</dbReference>
<dbReference type="KEGG" id="tad:TRIADDRAFT_23870"/>
<keyword evidence="15" id="KW-1185">Reference proteome</keyword>
<keyword evidence="10" id="KW-0539">Nucleus</keyword>
<dbReference type="InterPro" id="IPR048560">
    <property type="entry name" value="KDM6A_B-like_GATAL"/>
</dbReference>
<dbReference type="EMBL" id="DS985244">
    <property type="protein sequence ID" value="EDV25786.1"/>
    <property type="molecule type" value="Genomic_DNA"/>
</dbReference>
<feature type="region of interest" description="Disordered" evidence="12">
    <location>
        <begin position="212"/>
        <end position="243"/>
    </location>
</feature>
<dbReference type="Pfam" id="PF02373">
    <property type="entry name" value="JmjC"/>
    <property type="match status" value="1"/>
</dbReference>
<evidence type="ECO:0000256" key="9">
    <source>
        <dbReference type="ARBA" id="ARBA00023004"/>
    </source>
</evidence>
<dbReference type="InterPro" id="IPR048562">
    <property type="entry name" value="KDM6A_B-like_C-hel"/>
</dbReference>
<evidence type="ECO:0000313" key="14">
    <source>
        <dbReference type="EMBL" id="EDV25786.1"/>
    </source>
</evidence>
<evidence type="ECO:0000256" key="2">
    <source>
        <dbReference type="ARBA" id="ARBA00004123"/>
    </source>
</evidence>
<evidence type="ECO:0000256" key="4">
    <source>
        <dbReference type="ARBA" id="ARBA00022723"/>
    </source>
</evidence>
<dbReference type="GO" id="GO:0051213">
    <property type="term" value="F:dioxygenase activity"/>
    <property type="evidence" value="ECO:0007669"/>
    <property type="project" value="UniProtKB-KW"/>
</dbReference>
<dbReference type="GeneID" id="6752558"/>
<evidence type="ECO:0000256" key="5">
    <source>
        <dbReference type="ARBA" id="ARBA00022833"/>
    </source>
</evidence>
<dbReference type="Proteomes" id="UP000009022">
    <property type="component" value="Unassembled WGS sequence"/>
</dbReference>
<evidence type="ECO:0000256" key="10">
    <source>
        <dbReference type="ARBA" id="ARBA00023242"/>
    </source>
</evidence>
<dbReference type="SUPFAM" id="SSF51197">
    <property type="entry name" value="Clavaminate synthase-like"/>
    <property type="match status" value="1"/>
</dbReference>
<dbReference type="Pfam" id="PF21326">
    <property type="entry name" value="KDM6_GATAL"/>
    <property type="match status" value="1"/>
</dbReference>
<dbReference type="InterPro" id="IPR003347">
    <property type="entry name" value="JmjC_dom"/>
</dbReference>
<sequence length="556" mass="64041">MAIDYVNVLEKIDNSIQGINSLPEFDYFFNESSVKPQSLPEFLDKRFNLVKSDTICSNSIDANVEDNTFVKTLNSSSRTIDSDVENNYNNLLRTNYSKLQLAAPIIEIDNVEEAYSNNLEEWCLSPENPITIIRGMAKAVDMNLDLFSSRSLANNSADDQIEVRSQRQQTSDENWDSRYRKRTWLCESNRAYTTIAKYARYQAASIRELLQNDESSAESPYSDSSSNSGQSSNRGAKRRKLNQHKMVKFGTNVDLSNQQKWKMQLKEMDKLPQFLKVASRQNMLTYLGYEILGMNSVQLYMKVPGCRTPGHQENNNLCSVNINVGPGDCEWFGVPVHNWRSIEKLCKKNKVDFLTGSWWPVPEEIFDLNVPLYRFIQKPGDIVFVNVGTVHWVQSLGWCNNIAWNVGPITANQYKWAMERYNCNKIERFHSIVPMILLSWNLAKNIKIKEKVLQGHIESILLRSMQDCKETLAELEASNTKVKWHEYRENEPAPCCCQCKCEVFNILFVTVDKPCLVYCKKCAQNGTSKHVSTFVVLQQFSMEELQNIYHNFVGHM</sequence>
<feature type="domain" description="JmjC" evidence="13">
    <location>
        <begin position="260"/>
        <end position="423"/>
    </location>
</feature>
<name>B3RUC5_TRIAD</name>
<dbReference type="STRING" id="10228.B3RUC5"/>
<dbReference type="OrthoDB" id="418911at2759"/>
<feature type="compositionally biased region" description="Low complexity" evidence="12">
    <location>
        <begin position="217"/>
        <end position="232"/>
    </location>
</feature>
<evidence type="ECO:0000256" key="12">
    <source>
        <dbReference type="SAM" id="MobiDB-lite"/>
    </source>
</evidence>
<evidence type="ECO:0000256" key="11">
    <source>
        <dbReference type="ARBA" id="ARBA00034483"/>
    </source>
</evidence>
<dbReference type="PANTHER" id="PTHR14017">
    <property type="entry name" value="LYSINE-SPECIFIC DEMETHYLASE"/>
    <property type="match status" value="1"/>
</dbReference>
<protein>
    <recommendedName>
        <fullName evidence="13">JmjC domain-containing protein</fullName>
    </recommendedName>
</protein>
<dbReference type="PhylomeDB" id="B3RUC5"/>
<keyword evidence="9" id="KW-0408">Iron</keyword>
<gene>
    <name evidence="14" type="ORF">TRIADDRAFT_23870</name>
</gene>
<dbReference type="InterPro" id="IPR051630">
    <property type="entry name" value="Corepressor-Demethylase"/>
</dbReference>
<keyword evidence="4" id="KW-0479">Metal-binding</keyword>
<dbReference type="PROSITE" id="PS51184">
    <property type="entry name" value="JMJC"/>
    <property type="match status" value="1"/>
</dbReference>
<accession>B3RUC5</accession>
<keyword evidence="5" id="KW-0862">Zinc</keyword>
<dbReference type="InParanoid" id="B3RUC5"/>
<dbReference type="GO" id="GO:0032452">
    <property type="term" value="F:histone demethylase activity"/>
    <property type="evidence" value="ECO:0007669"/>
    <property type="project" value="UniProtKB-ARBA"/>
</dbReference>
<evidence type="ECO:0000256" key="3">
    <source>
        <dbReference type="ARBA" id="ARBA00022553"/>
    </source>
</evidence>
<proteinExistence type="inferred from homology"/>
<dbReference type="eggNOG" id="KOG1246">
    <property type="taxonomic scope" value="Eukaryota"/>
</dbReference>
<evidence type="ECO:0000256" key="7">
    <source>
        <dbReference type="ARBA" id="ARBA00022964"/>
    </source>
</evidence>
<dbReference type="CTD" id="6752558"/>
<comment type="subcellular location">
    <subcellularLocation>
        <location evidence="2">Nucleus</location>
    </subcellularLocation>
</comment>
<evidence type="ECO:0000256" key="1">
    <source>
        <dbReference type="ARBA" id="ARBA00001954"/>
    </source>
</evidence>
<dbReference type="Gene3D" id="2.60.120.650">
    <property type="entry name" value="Cupin"/>
    <property type="match status" value="1"/>
</dbReference>
<dbReference type="PANTHER" id="PTHR14017:SF1">
    <property type="entry name" value="LD02225P"/>
    <property type="match status" value="1"/>
</dbReference>
<dbReference type="InterPro" id="IPR046941">
    <property type="entry name" value="KDM6_GATAL_sf"/>
</dbReference>
<evidence type="ECO:0000313" key="15">
    <source>
        <dbReference type="Proteomes" id="UP000009022"/>
    </source>
</evidence>